<evidence type="ECO:0000313" key="2">
    <source>
        <dbReference type="EMBL" id="RGM07811.1"/>
    </source>
</evidence>
<gene>
    <name evidence="2" type="primary">brxL</name>
    <name evidence="2" type="ORF">DXC39_04880</name>
</gene>
<dbReference type="GO" id="GO:0006508">
    <property type="term" value="P:proteolysis"/>
    <property type="evidence" value="ECO:0007669"/>
    <property type="project" value="UniProtKB-KW"/>
</dbReference>
<dbReference type="Pfam" id="PF13337">
    <property type="entry name" value="BrxL_ATPase"/>
    <property type="match status" value="1"/>
</dbReference>
<sequence>MTDLDKKIRDVFPEESIFKTPIRYNIFAGVNLPSFIKDWLIKRYSDERENIDKEALFAFLERHIPGKDSDIKSRLMKGETIQILVRVVVESDLKTGIFKFSVPDIGIKSNEGRVSEFVMRSLKEGMKEGENWGIVTLDYVRPEDGEKGYAELVKFKPFKPYTPDIDYYCEARKQFTTNEWIDFIVRCMEYNPDSSQFESYTQKLLFISRLLVFCEPNLNLIELAPKGTGKSYIFNNLSKYGWMISGGKVTRAKLFYDMASNKPGIIPNYEFVSMDEIKTIVFGNQEELQGALKGYLENGSFTMGQAKQSSTAGLILLGNINLDDHRMPVNKRYFQELPEVFHDTALLDRFHGMIEGWYLPRITEDLKLEGYSLNVEYFSELLSMQRKISRYAAIVTEMLDIPKNADTRDTTAVIRLATGYMKILFPHVKSVTDISREEFETYCFKPAYEKRKIVRMQLSIADMEYSAKMPDIKVRGLDDLL</sequence>
<dbReference type="GO" id="GO:0008233">
    <property type="term" value="F:peptidase activity"/>
    <property type="evidence" value="ECO:0007669"/>
    <property type="project" value="UniProtKB-KW"/>
</dbReference>
<dbReference type="Proteomes" id="UP000261257">
    <property type="component" value="Unassembled WGS sequence"/>
</dbReference>
<comment type="caution">
    <text evidence="2">The sequence shown here is derived from an EMBL/GenBank/DDBJ whole genome shotgun (WGS) entry which is preliminary data.</text>
</comment>
<dbReference type="NCBIfam" id="TIGR02688">
    <property type="entry name" value="BREX system Lon protease-like protein BrxL"/>
    <property type="match status" value="1"/>
</dbReference>
<feature type="domain" description="BREX system Lon protease-like BrxL N-terminal" evidence="1">
    <location>
        <begin position="11"/>
        <end position="139"/>
    </location>
</feature>
<reference evidence="2 3" key="1">
    <citation type="submission" date="2018-08" db="EMBL/GenBank/DDBJ databases">
        <title>A genome reference for cultivated species of the human gut microbiota.</title>
        <authorList>
            <person name="Zou Y."/>
            <person name="Xue W."/>
            <person name="Luo G."/>
        </authorList>
    </citation>
    <scope>NUCLEOTIDE SEQUENCE [LARGE SCALE GENOMIC DNA]</scope>
    <source>
        <strain evidence="2 3">TF05-11AC</strain>
    </source>
</reference>
<dbReference type="EMBL" id="QSSQ01000002">
    <property type="protein sequence ID" value="RGM07811.1"/>
    <property type="molecule type" value="Genomic_DNA"/>
</dbReference>
<organism evidence="2 3">
    <name type="scientific">Hungatella hathewayi</name>
    <dbReference type="NCBI Taxonomy" id="154046"/>
    <lineage>
        <taxon>Bacteria</taxon>
        <taxon>Bacillati</taxon>
        <taxon>Bacillota</taxon>
        <taxon>Clostridia</taxon>
        <taxon>Lachnospirales</taxon>
        <taxon>Lachnospiraceae</taxon>
        <taxon>Hungatella</taxon>
    </lineage>
</organism>
<evidence type="ECO:0000259" key="1">
    <source>
        <dbReference type="Pfam" id="PF20442"/>
    </source>
</evidence>
<keyword evidence="2" id="KW-0645">Protease</keyword>
<dbReference type="AlphaFoldDB" id="A0A3E4UEN3"/>
<keyword evidence="2" id="KW-0378">Hydrolase</keyword>
<protein>
    <submittedName>
        <fullName evidence="2">BREX system Lon protease-like protein BrxL</fullName>
    </submittedName>
</protein>
<dbReference type="RefSeq" id="WP_117621171.1">
    <property type="nucleotide sequence ID" value="NZ_QRQF01000003.1"/>
</dbReference>
<name>A0A3E4UEN3_9FIRM</name>
<dbReference type="InterPro" id="IPR046838">
    <property type="entry name" value="BrxL_N"/>
</dbReference>
<dbReference type="Pfam" id="PF20442">
    <property type="entry name" value="BrxL_N"/>
    <property type="match status" value="1"/>
</dbReference>
<proteinExistence type="predicted"/>
<evidence type="ECO:0000313" key="3">
    <source>
        <dbReference type="Proteomes" id="UP000261257"/>
    </source>
</evidence>
<accession>A0A3E4UEN3</accession>
<dbReference type="InterPro" id="IPR014061">
    <property type="entry name" value="BrxL-like"/>
</dbReference>